<dbReference type="GO" id="GO:0009253">
    <property type="term" value="P:peptidoglycan catabolic process"/>
    <property type="evidence" value="ECO:0007669"/>
    <property type="project" value="InterPro"/>
</dbReference>
<protein>
    <recommendedName>
        <fullName evidence="2">MurNAc-LAA domain-containing protein</fullName>
    </recommendedName>
</protein>
<evidence type="ECO:0000256" key="1">
    <source>
        <dbReference type="ARBA" id="ARBA00022801"/>
    </source>
</evidence>
<dbReference type="InterPro" id="IPR050695">
    <property type="entry name" value="N-acetylmuramoyl_amidase_3"/>
</dbReference>
<geneLocation type="plastid" evidence="3"/>
<dbReference type="GO" id="GO:0008745">
    <property type="term" value="F:N-acetylmuramoyl-L-alanine amidase activity"/>
    <property type="evidence" value="ECO:0007669"/>
    <property type="project" value="InterPro"/>
</dbReference>
<evidence type="ECO:0000313" key="3">
    <source>
        <dbReference type="EMBL" id="ASQ40016.1"/>
    </source>
</evidence>
<dbReference type="EMBL" id="MF167425">
    <property type="protein sequence ID" value="ASQ40016.1"/>
    <property type="molecule type" value="Genomic_DNA"/>
</dbReference>
<reference evidence="3" key="1">
    <citation type="submission" date="2017-05" db="EMBL/GenBank/DDBJ databases">
        <title>Plastid comparative genomics reveals ancient divergence between Glaucophyte genera.</title>
        <authorList>
            <person name="Figueroa-Martinez F.J."/>
            <person name="Jackson C."/>
            <person name="Reyes-Prieto A."/>
        </authorList>
    </citation>
    <scope>NUCLEOTIDE SEQUENCE</scope>
    <source>
        <strain evidence="3">SAG 229-2</strain>
    </source>
</reference>
<feature type="domain" description="MurNAc-LAA" evidence="2">
    <location>
        <begin position="66"/>
        <end position="187"/>
    </location>
</feature>
<dbReference type="AlphaFoldDB" id="A0A3G1IVD1"/>
<evidence type="ECO:0000259" key="2">
    <source>
        <dbReference type="SMART" id="SM00646"/>
    </source>
</evidence>
<gene>
    <name evidence="3" type="primary">orf163</name>
</gene>
<dbReference type="GeneID" id="38575381"/>
<dbReference type="Pfam" id="PF01520">
    <property type="entry name" value="Amidase_3"/>
    <property type="match status" value="1"/>
</dbReference>
<proteinExistence type="predicted"/>
<dbReference type="CDD" id="cd02696">
    <property type="entry name" value="MurNAc-LAA"/>
    <property type="match status" value="1"/>
</dbReference>
<dbReference type="InterPro" id="IPR002508">
    <property type="entry name" value="MurNAc-LAA_cat"/>
</dbReference>
<dbReference type="RefSeq" id="YP_009545955.1">
    <property type="nucleotide sequence ID" value="NC_040152.1"/>
</dbReference>
<accession>A0A3G1IVD1</accession>
<dbReference type="Gene3D" id="3.40.630.40">
    <property type="entry name" value="Zn-dependent exopeptidases"/>
    <property type="match status" value="1"/>
</dbReference>
<keyword evidence="1" id="KW-0378">Hydrolase</keyword>
<organism evidence="3">
    <name type="scientific">Glaucocystis incrassata</name>
    <dbReference type="NCBI Taxonomy" id="1789788"/>
    <lineage>
        <taxon>Eukaryota</taxon>
        <taxon>Glaucocystophyceae</taxon>
        <taxon>Glaucocystales</taxon>
        <taxon>Glaucocystaceae</taxon>
        <taxon>Glaucocystis</taxon>
    </lineage>
</organism>
<dbReference type="PANTHER" id="PTHR30404">
    <property type="entry name" value="N-ACETYLMURAMOYL-L-ALANINE AMIDASE"/>
    <property type="match status" value="1"/>
</dbReference>
<keyword evidence="3" id="KW-0934">Plastid</keyword>
<dbReference type="SMART" id="SM00646">
    <property type="entry name" value="Ami_3"/>
    <property type="match status" value="1"/>
</dbReference>
<sequence>MLLQKRIVLDPGHGGKDFGAFYDSLKESELTLELGLNTERKLKILGDSNIYLTRRTGVFLTLTERVQIANQLKADIFISLHFNSFSQSFAKGIEAYADLDRVNKRIVDNSKDLAIDILNCVQSNLNLHKYEEPERGFKASHFQVIRYTQMPAVLFEGPFLSSPTDRLLLLQPNFIEVLGGGIANGIHQFFHKDIIS</sequence>
<dbReference type="PANTHER" id="PTHR30404:SF0">
    <property type="entry name" value="N-ACETYLMURAMOYL-L-ALANINE AMIDASE AMIC"/>
    <property type="match status" value="1"/>
</dbReference>
<name>A0A3G1IVD1_9EUKA</name>
<dbReference type="SUPFAM" id="SSF53187">
    <property type="entry name" value="Zn-dependent exopeptidases"/>
    <property type="match status" value="1"/>
</dbReference>